<evidence type="ECO:0000313" key="3">
    <source>
        <dbReference type="Proteomes" id="UP000277580"/>
    </source>
</evidence>
<feature type="region of interest" description="Disordered" evidence="1">
    <location>
        <begin position="1"/>
        <end position="166"/>
    </location>
</feature>
<protein>
    <submittedName>
        <fullName evidence="2">Uncharacterized protein</fullName>
    </submittedName>
</protein>
<feature type="compositionally biased region" description="Polar residues" evidence="1">
    <location>
        <begin position="77"/>
        <end position="94"/>
    </location>
</feature>
<dbReference type="AlphaFoldDB" id="A0A3N4K8I4"/>
<evidence type="ECO:0000256" key="1">
    <source>
        <dbReference type="SAM" id="MobiDB-lite"/>
    </source>
</evidence>
<dbReference type="OrthoDB" id="10557001at2759"/>
<organism evidence="2 3">
    <name type="scientific">Morchella conica CCBAS932</name>
    <dbReference type="NCBI Taxonomy" id="1392247"/>
    <lineage>
        <taxon>Eukaryota</taxon>
        <taxon>Fungi</taxon>
        <taxon>Dikarya</taxon>
        <taxon>Ascomycota</taxon>
        <taxon>Pezizomycotina</taxon>
        <taxon>Pezizomycetes</taxon>
        <taxon>Pezizales</taxon>
        <taxon>Morchellaceae</taxon>
        <taxon>Morchella</taxon>
    </lineage>
</organism>
<evidence type="ECO:0000313" key="2">
    <source>
        <dbReference type="EMBL" id="RPB06733.1"/>
    </source>
</evidence>
<reference evidence="2 3" key="1">
    <citation type="journal article" date="2018" name="Nat. Ecol. Evol.">
        <title>Pezizomycetes genomes reveal the molecular basis of ectomycorrhizal truffle lifestyle.</title>
        <authorList>
            <person name="Murat C."/>
            <person name="Payen T."/>
            <person name="Noel B."/>
            <person name="Kuo A."/>
            <person name="Morin E."/>
            <person name="Chen J."/>
            <person name="Kohler A."/>
            <person name="Krizsan K."/>
            <person name="Balestrini R."/>
            <person name="Da Silva C."/>
            <person name="Montanini B."/>
            <person name="Hainaut M."/>
            <person name="Levati E."/>
            <person name="Barry K.W."/>
            <person name="Belfiori B."/>
            <person name="Cichocki N."/>
            <person name="Clum A."/>
            <person name="Dockter R.B."/>
            <person name="Fauchery L."/>
            <person name="Guy J."/>
            <person name="Iotti M."/>
            <person name="Le Tacon F."/>
            <person name="Lindquist E.A."/>
            <person name="Lipzen A."/>
            <person name="Malagnac F."/>
            <person name="Mello A."/>
            <person name="Molinier V."/>
            <person name="Miyauchi S."/>
            <person name="Poulain J."/>
            <person name="Riccioni C."/>
            <person name="Rubini A."/>
            <person name="Sitrit Y."/>
            <person name="Splivallo R."/>
            <person name="Traeger S."/>
            <person name="Wang M."/>
            <person name="Zifcakova L."/>
            <person name="Wipf D."/>
            <person name="Zambonelli A."/>
            <person name="Paolocci F."/>
            <person name="Nowrousian M."/>
            <person name="Ottonello S."/>
            <person name="Baldrian P."/>
            <person name="Spatafora J.W."/>
            <person name="Henrissat B."/>
            <person name="Nagy L.G."/>
            <person name="Aury J.M."/>
            <person name="Wincker P."/>
            <person name="Grigoriev I.V."/>
            <person name="Bonfante P."/>
            <person name="Martin F.M."/>
        </authorList>
    </citation>
    <scope>NUCLEOTIDE SEQUENCE [LARGE SCALE GENOMIC DNA]</scope>
    <source>
        <strain evidence="2 3">CCBAS932</strain>
    </source>
</reference>
<feature type="compositionally biased region" description="Basic and acidic residues" evidence="1">
    <location>
        <begin position="22"/>
        <end position="39"/>
    </location>
</feature>
<dbReference type="EMBL" id="ML119228">
    <property type="protein sequence ID" value="RPB06733.1"/>
    <property type="molecule type" value="Genomic_DNA"/>
</dbReference>
<gene>
    <name evidence="2" type="ORF">P167DRAFT_550319</name>
</gene>
<dbReference type="Proteomes" id="UP000277580">
    <property type="component" value="Unassembled WGS sequence"/>
</dbReference>
<sequence length="221" mass="24418">MGVVALHSPPPPSQNSLIKLARGREMESEDDLSKYEDPSQRASQIDLQLHGEMYLTKDGRVNARQPTSPPLSRLPPQESQFQQTSSRDTLPSATRNRESDANQSHDTFYASPGGGNRSPTRRNALTSQTHTHSRHQSSESIRPSSARTYAEARQDSQSSRPSSIRVLPKSSGVQIMLVAAAGNVTGVYGRRDYDAKEYNRGEDVANKVVFVETYRTPDPPP</sequence>
<proteinExistence type="predicted"/>
<name>A0A3N4K8I4_9PEZI</name>
<dbReference type="InParanoid" id="A0A3N4K8I4"/>
<keyword evidence="3" id="KW-1185">Reference proteome</keyword>
<accession>A0A3N4K8I4</accession>